<evidence type="ECO:0000256" key="5">
    <source>
        <dbReference type="ARBA" id="ARBA00023277"/>
    </source>
</evidence>
<comment type="cofactor">
    <cofactor evidence="1">
        <name>Mg(2+)</name>
        <dbReference type="ChEBI" id="CHEBI:18420"/>
    </cofactor>
</comment>
<keyword evidence="3" id="KW-0479">Metal-binding</keyword>
<dbReference type="SFLD" id="SFLDG01129">
    <property type="entry name" value="C1.5:_HAD__Beta-PGM__Phosphata"/>
    <property type="match status" value="1"/>
</dbReference>
<dbReference type="Gene3D" id="3.40.50.1000">
    <property type="entry name" value="HAD superfamily/HAD-like"/>
    <property type="match status" value="1"/>
</dbReference>
<dbReference type="InterPro" id="IPR036412">
    <property type="entry name" value="HAD-like_sf"/>
</dbReference>
<dbReference type="InterPro" id="IPR051600">
    <property type="entry name" value="Beta-PGM-like"/>
</dbReference>
<dbReference type="RefSeq" id="WP_191099800.1">
    <property type="nucleotide sequence ID" value="NZ_JACXXF010000004.1"/>
</dbReference>
<comment type="caution">
    <text evidence="6">The sequence shown here is derived from an EMBL/GenBank/DDBJ whole genome shotgun (WGS) entry which is preliminary data.</text>
</comment>
<dbReference type="PANTHER" id="PTHR46193:SF18">
    <property type="entry name" value="HEXITOL PHOSPHATASE B"/>
    <property type="match status" value="1"/>
</dbReference>
<name>A0ABR8LUF7_9FLAO</name>
<dbReference type="EMBL" id="JACXXH010000005">
    <property type="protein sequence ID" value="MBD3863811.1"/>
    <property type="molecule type" value="Genomic_DNA"/>
</dbReference>
<dbReference type="NCBIfam" id="TIGR01549">
    <property type="entry name" value="HAD-SF-IA-v1"/>
    <property type="match status" value="1"/>
</dbReference>
<dbReference type="InterPro" id="IPR041492">
    <property type="entry name" value="HAD_2"/>
</dbReference>
<gene>
    <name evidence="6" type="ORF">IEG06_10150</name>
</gene>
<dbReference type="Pfam" id="PF13419">
    <property type="entry name" value="HAD_2"/>
    <property type="match status" value="1"/>
</dbReference>
<comment type="similarity">
    <text evidence="2">Belongs to the HAD-like hydrolase superfamily. CbbY/CbbZ/Gph/YieH family.</text>
</comment>
<organism evidence="6 7">
    <name type="scientific">Olleya marilimosa</name>
    <dbReference type="NCBI Taxonomy" id="272164"/>
    <lineage>
        <taxon>Bacteria</taxon>
        <taxon>Pseudomonadati</taxon>
        <taxon>Bacteroidota</taxon>
        <taxon>Flavobacteriia</taxon>
        <taxon>Flavobacteriales</taxon>
        <taxon>Flavobacteriaceae</taxon>
    </lineage>
</organism>
<dbReference type="SFLD" id="SFLDS00003">
    <property type="entry name" value="Haloacid_Dehalogenase"/>
    <property type="match status" value="1"/>
</dbReference>
<dbReference type="InterPro" id="IPR023214">
    <property type="entry name" value="HAD_sf"/>
</dbReference>
<keyword evidence="4" id="KW-0460">Magnesium</keyword>
<evidence type="ECO:0000256" key="3">
    <source>
        <dbReference type="ARBA" id="ARBA00022723"/>
    </source>
</evidence>
<evidence type="ECO:0000256" key="4">
    <source>
        <dbReference type="ARBA" id="ARBA00022842"/>
    </source>
</evidence>
<keyword evidence="6" id="KW-0378">Hydrolase</keyword>
<keyword evidence="5" id="KW-0119">Carbohydrate metabolism</keyword>
<evidence type="ECO:0000256" key="1">
    <source>
        <dbReference type="ARBA" id="ARBA00001946"/>
    </source>
</evidence>
<dbReference type="InterPro" id="IPR006439">
    <property type="entry name" value="HAD-SF_hydro_IA"/>
</dbReference>
<keyword evidence="7" id="KW-1185">Reference proteome</keyword>
<dbReference type="GO" id="GO:0016787">
    <property type="term" value="F:hydrolase activity"/>
    <property type="evidence" value="ECO:0007669"/>
    <property type="project" value="UniProtKB-KW"/>
</dbReference>
<accession>A0ABR8LUF7</accession>
<evidence type="ECO:0000313" key="6">
    <source>
        <dbReference type="EMBL" id="MBD3863811.1"/>
    </source>
</evidence>
<dbReference type="NCBIfam" id="TIGR01509">
    <property type="entry name" value="HAD-SF-IA-v3"/>
    <property type="match status" value="1"/>
</dbReference>
<proteinExistence type="inferred from homology"/>
<dbReference type="InterPro" id="IPR023198">
    <property type="entry name" value="PGP-like_dom2"/>
</dbReference>
<evidence type="ECO:0000313" key="7">
    <source>
        <dbReference type="Proteomes" id="UP000627521"/>
    </source>
</evidence>
<dbReference type="SUPFAM" id="SSF56784">
    <property type="entry name" value="HAD-like"/>
    <property type="match status" value="1"/>
</dbReference>
<dbReference type="SFLD" id="SFLDG01135">
    <property type="entry name" value="C1.5.6:_HAD__Beta-PGM__Phospha"/>
    <property type="match status" value="1"/>
</dbReference>
<dbReference type="Gene3D" id="1.10.150.240">
    <property type="entry name" value="Putative phosphatase, domain 2"/>
    <property type="match status" value="1"/>
</dbReference>
<dbReference type="Proteomes" id="UP000627521">
    <property type="component" value="Unassembled WGS sequence"/>
</dbReference>
<protein>
    <submittedName>
        <fullName evidence="6">HAD-IA family hydrolase</fullName>
    </submittedName>
</protein>
<evidence type="ECO:0000256" key="2">
    <source>
        <dbReference type="ARBA" id="ARBA00006171"/>
    </source>
</evidence>
<reference evidence="6 7" key="1">
    <citation type="submission" date="2020-09" db="EMBL/GenBank/DDBJ databases">
        <title>Bacillus nautilus sp. nov., Chryseoglobus crepusculi sp. nov, and Psychrobacter noctis sp. nov., isolated from deep-sea sponges from the equatorial Atlantic.</title>
        <authorList>
            <person name="Stennett H.L."/>
            <person name="Williams S.E."/>
        </authorList>
    </citation>
    <scope>NUCLEOTIDE SEQUENCE [LARGE SCALE GENOMIC DNA]</scope>
    <source>
        <strain evidence="6 7">28M-24</strain>
    </source>
</reference>
<dbReference type="PANTHER" id="PTHR46193">
    <property type="entry name" value="6-PHOSPHOGLUCONATE PHOSPHATASE"/>
    <property type="match status" value="1"/>
</dbReference>
<sequence>MLKAVLFDMDGVIVDTEPLHKKAYFKMFDYFKIEVSDELYETTTGQSTINVCKRMCDHFKLDNSPEELVQYKRDIFINLFHSDPSLQLIDGVLELIQDYYNNGLTLVLASSASMLTINNVFKRFDLDQYFKAKISGADLKASKPHPEIFEKAAQLAGHLQHHCIVIEDSTNGIKAAKAAGSYCIGFDSFHSKNQDYSKADLVVSQFKDIQYSKIYNILN</sequence>